<evidence type="ECO:0000256" key="3">
    <source>
        <dbReference type="ARBA" id="ARBA00022452"/>
    </source>
</evidence>
<evidence type="ECO:0000313" key="16">
    <source>
        <dbReference type="EMBL" id="TRL31966.1"/>
    </source>
</evidence>
<evidence type="ECO:0000256" key="7">
    <source>
        <dbReference type="ARBA" id="ARBA00023004"/>
    </source>
</evidence>
<dbReference type="SUPFAM" id="SSF56935">
    <property type="entry name" value="Porins"/>
    <property type="match status" value="1"/>
</dbReference>
<feature type="region of interest" description="Disordered" evidence="14">
    <location>
        <begin position="151"/>
        <end position="179"/>
    </location>
</feature>
<dbReference type="GO" id="GO:0009279">
    <property type="term" value="C:cell outer membrane"/>
    <property type="evidence" value="ECO:0007669"/>
    <property type="project" value="UniProtKB-SubCell"/>
</dbReference>
<comment type="similarity">
    <text evidence="12 13">Belongs to the TonB-dependent receptor family.</text>
</comment>
<feature type="compositionally biased region" description="Basic and acidic residues" evidence="14">
    <location>
        <begin position="163"/>
        <end position="172"/>
    </location>
</feature>
<dbReference type="PROSITE" id="PS52016">
    <property type="entry name" value="TONB_DEPENDENT_REC_3"/>
    <property type="match status" value="1"/>
</dbReference>
<keyword evidence="7" id="KW-0408">Iron</keyword>
<evidence type="ECO:0000256" key="9">
    <source>
        <dbReference type="ARBA" id="ARBA00023136"/>
    </source>
</evidence>
<evidence type="ECO:0000256" key="13">
    <source>
        <dbReference type="RuleBase" id="RU003357"/>
    </source>
</evidence>
<dbReference type="Gene3D" id="2.40.170.20">
    <property type="entry name" value="TonB-dependent receptor, beta-barrel domain"/>
    <property type="match status" value="1"/>
</dbReference>
<dbReference type="Pfam" id="PF00593">
    <property type="entry name" value="TonB_dep_Rec_b-barrel"/>
    <property type="match status" value="1"/>
</dbReference>
<reference evidence="16 17" key="1">
    <citation type="submission" date="2019-07" db="EMBL/GenBank/DDBJ databases">
        <title>Ln-dependent methylotrophs.</title>
        <authorList>
            <person name="Tani A."/>
        </authorList>
    </citation>
    <scope>NUCLEOTIDE SEQUENCE [LARGE SCALE GENOMIC DNA]</scope>
    <source>
        <strain evidence="16 17">SM89A</strain>
    </source>
</reference>
<dbReference type="GO" id="GO:0044718">
    <property type="term" value="P:siderophore transmembrane transport"/>
    <property type="evidence" value="ECO:0007669"/>
    <property type="project" value="TreeGrafter"/>
</dbReference>
<proteinExistence type="inferred from homology"/>
<keyword evidence="8 13" id="KW-0798">TonB box</keyword>
<dbReference type="Pfam" id="PF07660">
    <property type="entry name" value="STN"/>
    <property type="match status" value="1"/>
</dbReference>
<evidence type="ECO:0000256" key="2">
    <source>
        <dbReference type="ARBA" id="ARBA00022448"/>
    </source>
</evidence>
<organism evidence="16 17">
    <name type="scientific">Methylosinus sporium</name>
    <dbReference type="NCBI Taxonomy" id="428"/>
    <lineage>
        <taxon>Bacteria</taxon>
        <taxon>Pseudomonadati</taxon>
        <taxon>Pseudomonadota</taxon>
        <taxon>Alphaproteobacteria</taxon>
        <taxon>Hyphomicrobiales</taxon>
        <taxon>Methylocystaceae</taxon>
        <taxon>Methylosinus</taxon>
    </lineage>
</organism>
<protein>
    <submittedName>
        <fullName evidence="16">TonB-dependent receptor</fullName>
    </submittedName>
</protein>
<dbReference type="Gene3D" id="2.170.130.10">
    <property type="entry name" value="TonB-dependent receptor, plug domain"/>
    <property type="match status" value="1"/>
</dbReference>
<dbReference type="GO" id="GO:0015344">
    <property type="term" value="F:siderophore uptake transmembrane transporter activity"/>
    <property type="evidence" value="ECO:0007669"/>
    <property type="project" value="TreeGrafter"/>
</dbReference>
<evidence type="ECO:0000313" key="17">
    <source>
        <dbReference type="Proteomes" id="UP000316781"/>
    </source>
</evidence>
<keyword evidence="2 12" id="KW-0813">Transport</keyword>
<dbReference type="PANTHER" id="PTHR30069">
    <property type="entry name" value="TONB-DEPENDENT OUTER MEMBRANE RECEPTOR"/>
    <property type="match status" value="1"/>
</dbReference>
<dbReference type="InterPro" id="IPR039426">
    <property type="entry name" value="TonB-dep_rcpt-like"/>
</dbReference>
<evidence type="ECO:0000256" key="5">
    <source>
        <dbReference type="ARBA" id="ARBA00022692"/>
    </source>
</evidence>
<evidence type="ECO:0000256" key="12">
    <source>
        <dbReference type="PROSITE-ProRule" id="PRU01360"/>
    </source>
</evidence>
<keyword evidence="6" id="KW-0732">Signal</keyword>
<evidence type="ECO:0000256" key="8">
    <source>
        <dbReference type="ARBA" id="ARBA00023077"/>
    </source>
</evidence>
<comment type="subcellular location">
    <subcellularLocation>
        <location evidence="1 12">Cell outer membrane</location>
        <topology evidence="1 12">Multi-pass membrane protein</topology>
    </subcellularLocation>
</comment>
<dbReference type="AlphaFoldDB" id="A0A549SQR2"/>
<dbReference type="Gene3D" id="3.55.50.30">
    <property type="match status" value="1"/>
</dbReference>
<keyword evidence="4" id="KW-0406">Ion transport</keyword>
<keyword evidence="4" id="KW-0410">Iron transport</keyword>
<dbReference type="InterPro" id="IPR037066">
    <property type="entry name" value="Plug_dom_sf"/>
</dbReference>
<keyword evidence="9 12" id="KW-0472">Membrane</keyword>
<dbReference type="EMBL" id="VJMF01000049">
    <property type="protein sequence ID" value="TRL31966.1"/>
    <property type="molecule type" value="Genomic_DNA"/>
</dbReference>
<gene>
    <name evidence="16" type="ORF">FM996_12915</name>
</gene>
<dbReference type="Proteomes" id="UP000316781">
    <property type="component" value="Unassembled WGS sequence"/>
</dbReference>
<comment type="caution">
    <text evidence="16">The sequence shown here is derived from an EMBL/GenBank/DDBJ whole genome shotgun (WGS) entry which is preliminary data.</text>
</comment>
<evidence type="ECO:0000256" key="11">
    <source>
        <dbReference type="ARBA" id="ARBA00023237"/>
    </source>
</evidence>
<evidence type="ECO:0000256" key="4">
    <source>
        <dbReference type="ARBA" id="ARBA00022496"/>
    </source>
</evidence>
<dbReference type="InterPro" id="IPR011662">
    <property type="entry name" value="Secretin/TonB_short_N"/>
</dbReference>
<accession>A0A549SQR2</accession>
<feature type="domain" description="Secretin/TonB short N-terminal" evidence="15">
    <location>
        <begin position="74"/>
        <end position="126"/>
    </location>
</feature>
<keyword evidence="3 12" id="KW-1134">Transmembrane beta strand</keyword>
<dbReference type="PANTHER" id="PTHR30069:SF29">
    <property type="entry name" value="HEMOGLOBIN AND HEMOGLOBIN-HAPTOGLOBIN-BINDING PROTEIN 1-RELATED"/>
    <property type="match status" value="1"/>
</dbReference>
<evidence type="ECO:0000256" key="1">
    <source>
        <dbReference type="ARBA" id="ARBA00004571"/>
    </source>
</evidence>
<dbReference type="InterPro" id="IPR000531">
    <property type="entry name" value="Beta-barrel_TonB"/>
</dbReference>
<dbReference type="InterPro" id="IPR012910">
    <property type="entry name" value="Plug_dom"/>
</dbReference>
<keyword evidence="10 16" id="KW-0675">Receptor</keyword>
<keyword evidence="11 12" id="KW-0998">Cell outer membrane</keyword>
<keyword evidence="5 12" id="KW-0812">Transmembrane</keyword>
<evidence type="ECO:0000259" key="15">
    <source>
        <dbReference type="SMART" id="SM00965"/>
    </source>
</evidence>
<dbReference type="Pfam" id="PF07715">
    <property type="entry name" value="Plug"/>
    <property type="match status" value="1"/>
</dbReference>
<evidence type="ECO:0000256" key="6">
    <source>
        <dbReference type="ARBA" id="ARBA00022729"/>
    </source>
</evidence>
<dbReference type="InterPro" id="IPR036942">
    <property type="entry name" value="Beta-barrel_TonB_sf"/>
</dbReference>
<name>A0A549SQR2_METSR</name>
<sequence>MAMARKKSVGEGVNMSSTAIALALSAMTLGAEAPVTSAQASISPQERDGTLRDYRIPAGAMETALNSFADRSGLHIVFDVRLTDAMKTRGVSGAYSVREGLDRLLSGSGLSYRLSENGRSVSIILAQAARGTMTDASGAELPPIDIGAEQKRASGSSNAPGFDAERAKEPIYRDPPGQTVTKVDHKFLESTPMYSLQEMLQYSPGVAVQSGNLSRELNISIRGSGSRYGVGYPLGVRNIMMYEDGFPIVTADGTGRSDILDPHAFRGVDVYRGPSSALFGNYAFGGALNFRTFSGADIDGLETGSEFGSFGYINNYIRAGKAFSTKEAGDFDISLFASDARGDGYLARNGYEMDQAKILAKWSPTPNDRFTLKFSFNDSFSSFMNRLSQNAYYLNPFGKNYGCQFPTALNAAVCNNLNVPGNGISSASTRQSVWQLGSHYHGVREIAGFRYEHDFDNATTWRSQFTFDYFDFINGTWPPNRIAQGGPIGIRGPSVGISASTDITSRGVLFGLPATHYLGFFYDNVKITNPLYNQIPNVWNYGATGAQVGKIDTYQSNISLRAREEIALTPALTAAVGFSTNWNRVWGVNSVYNYGANGTWSSPPQALAVDNDYWNTAPEASLTYRHSPEWQFRARYAAGYGTPSFMFLTTTPNGAGNNSSLQAQTNMGVDVGVDWTPSRDVTVSLTGFHEWFRNEILTQSNGLVSFQTNVPASIHRGVEANVDWRPFDGWRLIAAYTFNDQIFTDFQDYLTGDINFLTGQPKTKVYYNRSGNKIPNVAPHTLTTRVGYDQPTGDFKGLGAYVEYVFRSAYTIDNANLTSIPSSGVVNVNLHYNRDIADSFVKNMEVFFDIKNIFDRTYVGGSFVMTNSLVAGTTIQTPAAFLLTGQGAGIMAGQPRAFTGGVKFKF</sequence>
<evidence type="ECO:0000256" key="14">
    <source>
        <dbReference type="SAM" id="MobiDB-lite"/>
    </source>
</evidence>
<evidence type="ECO:0000256" key="10">
    <source>
        <dbReference type="ARBA" id="ARBA00023170"/>
    </source>
</evidence>
<dbReference type="SMART" id="SM00965">
    <property type="entry name" value="STN"/>
    <property type="match status" value="1"/>
</dbReference>